<sequence length="425" mass="44731">MSFGLAFVGILALIVLGVPIVAALGAVGLIQATADDVPLSIAAQAVFHGLNSFTLLAIPLFVLTGEILHRSGAAERLIRFVTMLVGWMTGGLGMSVVASTMLFSGLSGSVNADAAAIGSTMIPPMTKAGYRRPWSASIVAAASGTGILIPPSITMIVLGTVANLSIRDLFLASLVPAVVVAIGKGFVIYFYAKYREPTTERVRVTPGELGRAGLAALPPLVAPVIILGGILWGVFTATEAAAVAVLYATLLALAYRTIPRGEWTSVFVNAGRTSGVVLSLVGVAQLLAYMLAYDQVEVVLAEWAGQFTGNYFLFITIVMVLFWILGALLDGVPALVVLIPLFMPLARDAGMGELHFAIFSLAVFGISLVTPPLGSACFIVCGIARIKIVDMLRPMLPFMAVMFATIILLAYVPAFSEWIPQQFAR</sequence>
<feature type="transmembrane region" description="Helical" evidence="7">
    <location>
        <begin position="134"/>
        <end position="158"/>
    </location>
</feature>
<evidence type="ECO:0000313" key="10">
    <source>
        <dbReference type="Proteomes" id="UP001589608"/>
    </source>
</evidence>
<feature type="transmembrane region" description="Helical" evidence="7">
    <location>
        <begin position="213"/>
        <end position="234"/>
    </location>
</feature>
<dbReference type="InterPro" id="IPR004681">
    <property type="entry name" value="TRAP_DctM"/>
</dbReference>
<evidence type="ECO:0000256" key="5">
    <source>
        <dbReference type="ARBA" id="ARBA00022989"/>
    </source>
</evidence>
<evidence type="ECO:0000256" key="7">
    <source>
        <dbReference type="SAM" id="Phobius"/>
    </source>
</evidence>
<feature type="transmembrane region" description="Helical" evidence="7">
    <location>
        <begin position="170"/>
        <end position="192"/>
    </location>
</feature>
<feature type="transmembrane region" description="Helical" evidence="7">
    <location>
        <begin position="240"/>
        <end position="258"/>
    </location>
</feature>
<keyword evidence="5 7" id="KW-1133">Transmembrane helix</keyword>
<keyword evidence="2" id="KW-1003">Cell membrane</keyword>
<accession>A0ABV5MQS3</accession>
<name>A0ABV5MQS3_9ACTN</name>
<evidence type="ECO:0000256" key="4">
    <source>
        <dbReference type="ARBA" id="ARBA00022692"/>
    </source>
</evidence>
<evidence type="ECO:0000256" key="3">
    <source>
        <dbReference type="ARBA" id="ARBA00022519"/>
    </source>
</evidence>
<dbReference type="EMBL" id="JBHMCA010000086">
    <property type="protein sequence ID" value="MFB9451219.1"/>
    <property type="molecule type" value="Genomic_DNA"/>
</dbReference>
<feature type="transmembrane region" description="Helical" evidence="7">
    <location>
        <begin position="311"/>
        <end position="342"/>
    </location>
</feature>
<reference evidence="9 10" key="1">
    <citation type="submission" date="2024-09" db="EMBL/GenBank/DDBJ databases">
        <authorList>
            <person name="Sun Q."/>
            <person name="Mori K."/>
        </authorList>
    </citation>
    <scope>NUCLEOTIDE SEQUENCE [LARGE SCALE GENOMIC DNA]</scope>
    <source>
        <strain evidence="9 10">JCM 3307</strain>
    </source>
</reference>
<evidence type="ECO:0000259" key="8">
    <source>
        <dbReference type="Pfam" id="PF06808"/>
    </source>
</evidence>
<keyword evidence="3" id="KW-0997">Cell inner membrane</keyword>
<feature type="transmembrane region" description="Helical" evidence="7">
    <location>
        <begin position="354"/>
        <end position="386"/>
    </location>
</feature>
<keyword evidence="4 7" id="KW-0812">Transmembrane</keyword>
<dbReference type="Proteomes" id="UP001589608">
    <property type="component" value="Unassembled WGS sequence"/>
</dbReference>
<protein>
    <submittedName>
        <fullName evidence="9">TRAP transporter large permease</fullName>
    </submittedName>
</protein>
<proteinExistence type="predicted"/>
<gene>
    <name evidence="9" type="ORF">ACFFTR_49855</name>
</gene>
<evidence type="ECO:0000256" key="2">
    <source>
        <dbReference type="ARBA" id="ARBA00022475"/>
    </source>
</evidence>
<comment type="subcellular location">
    <subcellularLocation>
        <location evidence="1">Cell inner membrane</location>
        <topology evidence="1">Multi-pass membrane protein</topology>
    </subcellularLocation>
</comment>
<evidence type="ECO:0000313" key="9">
    <source>
        <dbReference type="EMBL" id="MFB9451219.1"/>
    </source>
</evidence>
<comment type="caution">
    <text evidence="9">The sequence shown here is derived from an EMBL/GenBank/DDBJ whole genome shotgun (WGS) entry which is preliminary data.</text>
</comment>
<dbReference type="Pfam" id="PF06808">
    <property type="entry name" value="DctM"/>
    <property type="match status" value="1"/>
</dbReference>
<dbReference type="PIRSF" id="PIRSF006066">
    <property type="entry name" value="HI0050"/>
    <property type="match status" value="1"/>
</dbReference>
<dbReference type="InterPro" id="IPR010656">
    <property type="entry name" value="DctM"/>
</dbReference>
<keyword evidence="6 7" id="KW-0472">Membrane</keyword>
<organism evidence="9 10">
    <name type="scientific">Dactylosporangium vinaceum</name>
    <dbReference type="NCBI Taxonomy" id="53362"/>
    <lineage>
        <taxon>Bacteria</taxon>
        <taxon>Bacillati</taxon>
        <taxon>Actinomycetota</taxon>
        <taxon>Actinomycetes</taxon>
        <taxon>Micromonosporales</taxon>
        <taxon>Micromonosporaceae</taxon>
        <taxon>Dactylosporangium</taxon>
    </lineage>
</organism>
<dbReference type="PANTHER" id="PTHR33362:SF2">
    <property type="entry name" value="TRAP TRANSPORTER LARGE PERMEASE PROTEIN"/>
    <property type="match status" value="1"/>
</dbReference>
<dbReference type="NCBIfam" id="TIGR00786">
    <property type="entry name" value="dctM"/>
    <property type="match status" value="1"/>
</dbReference>
<evidence type="ECO:0000256" key="6">
    <source>
        <dbReference type="ARBA" id="ARBA00023136"/>
    </source>
</evidence>
<feature type="domain" description="TRAP C4-dicarboxylate transport system permease DctM subunit" evidence="8">
    <location>
        <begin position="7"/>
        <end position="415"/>
    </location>
</feature>
<dbReference type="RefSeq" id="WP_223102996.1">
    <property type="nucleotide sequence ID" value="NZ_CP061913.1"/>
</dbReference>
<evidence type="ECO:0000256" key="1">
    <source>
        <dbReference type="ARBA" id="ARBA00004429"/>
    </source>
</evidence>
<feature type="transmembrane region" description="Helical" evidence="7">
    <location>
        <begin position="270"/>
        <end position="291"/>
    </location>
</feature>
<keyword evidence="10" id="KW-1185">Reference proteome</keyword>
<dbReference type="PANTHER" id="PTHR33362">
    <property type="entry name" value="SIALIC ACID TRAP TRANSPORTER PERMEASE PROTEIN SIAT-RELATED"/>
    <property type="match status" value="1"/>
</dbReference>
<feature type="transmembrane region" description="Helical" evidence="7">
    <location>
        <begin position="77"/>
        <end position="96"/>
    </location>
</feature>
<feature type="transmembrane region" description="Helical" evidence="7">
    <location>
        <begin position="41"/>
        <end position="65"/>
    </location>
</feature>
<feature type="transmembrane region" description="Helical" evidence="7">
    <location>
        <begin position="398"/>
        <end position="419"/>
    </location>
</feature>